<accession>A0AA38VHE2</accession>
<dbReference type="Proteomes" id="UP001174694">
    <property type="component" value="Unassembled WGS sequence"/>
</dbReference>
<feature type="domain" description="Alpha/beta hydrolase fold-3" evidence="3">
    <location>
        <begin position="100"/>
        <end position="300"/>
    </location>
</feature>
<evidence type="ECO:0000313" key="4">
    <source>
        <dbReference type="EMBL" id="KAJ9132266.1"/>
    </source>
</evidence>
<evidence type="ECO:0000313" key="5">
    <source>
        <dbReference type="Proteomes" id="UP001174694"/>
    </source>
</evidence>
<dbReference type="Pfam" id="PF07859">
    <property type="entry name" value="Abhydrolase_3"/>
    <property type="match status" value="1"/>
</dbReference>
<name>A0AA38VHE2_9PEZI</name>
<dbReference type="EMBL" id="JANBVO010000059">
    <property type="protein sequence ID" value="KAJ9132266.1"/>
    <property type="molecule type" value="Genomic_DNA"/>
</dbReference>
<dbReference type="InterPro" id="IPR029058">
    <property type="entry name" value="AB_hydrolase_fold"/>
</dbReference>
<comment type="caution">
    <text evidence="4">The sequence shown here is derived from an EMBL/GenBank/DDBJ whole genome shotgun (WGS) entry which is preliminary data.</text>
</comment>
<keyword evidence="5" id="KW-1185">Reference proteome</keyword>
<organism evidence="4 5">
    <name type="scientific">Pleurostoma richardsiae</name>
    <dbReference type="NCBI Taxonomy" id="41990"/>
    <lineage>
        <taxon>Eukaryota</taxon>
        <taxon>Fungi</taxon>
        <taxon>Dikarya</taxon>
        <taxon>Ascomycota</taxon>
        <taxon>Pezizomycotina</taxon>
        <taxon>Sordariomycetes</taxon>
        <taxon>Sordariomycetidae</taxon>
        <taxon>Calosphaeriales</taxon>
        <taxon>Pleurostomataceae</taxon>
        <taxon>Pleurostoma</taxon>
    </lineage>
</organism>
<evidence type="ECO:0000256" key="2">
    <source>
        <dbReference type="SAM" id="MobiDB-lite"/>
    </source>
</evidence>
<gene>
    <name evidence="4" type="ORF">NKR23_g11354</name>
</gene>
<sequence>MSSEVGDGRPAGGVQPADDRDWKTPQPPFLSRVGHAAQLCSLQGLLKPVLWFRDWREWLYPPEGRPDIIKLYECRPHLPVRIFFPSSYDQTSPTLLPTLFTIHGGGFSIGVPRDDDEYNRYFSDTHSVVVIALNYSKAPWAPFPTGLHDLEALYLALLADESIPIDRSRCRTAVLGFSAGGNLALALSQLPAIRECRCPPQAAVSVYGCLDLSRAPARKTRNRPYKPALGAPRGAPSDALLRLAPTFDWGYVPYGQNLRDPLLSPAFAARSDLPPHVCLVAAELDMLAHESWRLACRLGNEVATGRRREVPDPDAPEKKMSLCGQEEVASVKGALKGPEDDRFGWEQEDGDGSVKWILVPDALHGFDNVHMRRLVGGGEETMVDAEMKTREYVQAVGEWLLRKVWKV</sequence>
<feature type="region of interest" description="Disordered" evidence="2">
    <location>
        <begin position="1"/>
        <end position="26"/>
    </location>
</feature>
<dbReference type="PANTHER" id="PTHR48081:SF8">
    <property type="entry name" value="ALPHA_BETA HYDROLASE FOLD-3 DOMAIN-CONTAINING PROTEIN-RELATED"/>
    <property type="match status" value="1"/>
</dbReference>
<proteinExistence type="predicted"/>
<dbReference type="PANTHER" id="PTHR48081">
    <property type="entry name" value="AB HYDROLASE SUPERFAMILY PROTEIN C4A8.06C"/>
    <property type="match status" value="1"/>
</dbReference>
<dbReference type="SUPFAM" id="SSF53474">
    <property type="entry name" value="alpha/beta-Hydrolases"/>
    <property type="match status" value="1"/>
</dbReference>
<protein>
    <submittedName>
        <fullName evidence="4">Alpha/beta-hydrolase</fullName>
    </submittedName>
</protein>
<evidence type="ECO:0000256" key="1">
    <source>
        <dbReference type="ARBA" id="ARBA00022801"/>
    </source>
</evidence>
<dbReference type="Gene3D" id="3.40.50.1820">
    <property type="entry name" value="alpha/beta hydrolase"/>
    <property type="match status" value="1"/>
</dbReference>
<reference evidence="4" key="1">
    <citation type="submission" date="2022-07" db="EMBL/GenBank/DDBJ databases">
        <title>Fungi with potential for degradation of polypropylene.</title>
        <authorList>
            <person name="Gostincar C."/>
        </authorList>
    </citation>
    <scope>NUCLEOTIDE SEQUENCE</scope>
    <source>
        <strain evidence="4">EXF-13308</strain>
    </source>
</reference>
<evidence type="ECO:0000259" key="3">
    <source>
        <dbReference type="Pfam" id="PF07859"/>
    </source>
</evidence>
<dbReference type="AlphaFoldDB" id="A0AA38VHE2"/>
<dbReference type="GO" id="GO:0016787">
    <property type="term" value="F:hydrolase activity"/>
    <property type="evidence" value="ECO:0007669"/>
    <property type="project" value="UniProtKB-KW"/>
</dbReference>
<keyword evidence="1" id="KW-0378">Hydrolase</keyword>
<dbReference type="InterPro" id="IPR013094">
    <property type="entry name" value="AB_hydrolase_3"/>
</dbReference>
<dbReference type="InterPro" id="IPR050300">
    <property type="entry name" value="GDXG_lipolytic_enzyme"/>
</dbReference>